<dbReference type="Pfam" id="PF00005">
    <property type="entry name" value="ABC_tran"/>
    <property type="match status" value="1"/>
</dbReference>
<keyword evidence="3" id="KW-0201">Cytochrome c-type biogenesis</keyword>
<evidence type="ECO:0000313" key="8">
    <source>
        <dbReference type="EMBL" id="TSB04820.1"/>
    </source>
</evidence>
<keyword evidence="5" id="KW-1278">Translocase</keyword>
<dbReference type="PROSITE" id="PS50893">
    <property type="entry name" value="ABC_TRANSPORTER_2"/>
    <property type="match status" value="1"/>
</dbReference>
<keyword evidence="6" id="KW-0472">Membrane</keyword>
<dbReference type="InterPro" id="IPR003439">
    <property type="entry name" value="ABC_transporter-like_ATP-bd"/>
</dbReference>
<evidence type="ECO:0000256" key="1">
    <source>
        <dbReference type="ARBA" id="ARBA00022448"/>
    </source>
</evidence>
<feature type="domain" description="ABC transporter" evidence="7">
    <location>
        <begin position="11"/>
        <end position="203"/>
    </location>
</feature>
<dbReference type="GO" id="GO:0017004">
    <property type="term" value="P:cytochrome complex assembly"/>
    <property type="evidence" value="ECO:0007669"/>
    <property type="project" value="UniProtKB-KW"/>
</dbReference>
<sequence length="203" mass="21252">MTSRQAYAPSLRLENVTVIRGNRLVFNNLNLSVAAGELLWVRGANGCGKSTLFRVIAGLLGAFTGKVHADGKLALADENLALDPNLTVGAALHFWAQMDGATLADCDAALAAMDLLSLADIPVRYLSTGQRKRAAIARVLASGSAIWLLDEPYNGLDSASSAHLDKAILSHIAKGGIVLLAAHQSPSINVSDSLILDAKGRSV</sequence>
<dbReference type="SMART" id="SM00382">
    <property type="entry name" value="AAA"/>
    <property type="match status" value="1"/>
</dbReference>
<dbReference type="AlphaFoldDB" id="A0A553WJD6"/>
<dbReference type="InterPro" id="IPR005895">
    <property type="entry name" value="ABC_transptr_haem_export_CcmA"/>
</dbReference>
<dbReference type="PANTHER" id="PTHR43499">
    <property type="entry name" value="ABC TRANSPORTER I FAMILY MEMBER 1"/>
    <property type="match status" value="1"/>
</dbReference>
<dbReference type="GO" id="GO:0022857">
    <property type="term" value="F:transmembrane transporter activity"/>
    <property type="evidence" value="ECO:0007669"/>
    <property type="project" value="InterPro"/>
</dbReference>
<dbReference type="GO" id="GO:0016887">
    <property type="term" value="F:ATP hydrolysis activity"/>
    <property type="evidence" value="ECO:0007669"/>
    <property type="project" value="InterPro"/>
</dbReference>
<dbReference type="InterPro" id="IPR003593">
    <property type="entry name" value="AAA+_ATPase"/>
</dbReference>
<gene>
    <name evidence="8" type="primary">ccmA</name>
    <name evidence="8" type="ORF">FOM92_05300</name>
</gene>
<dbReference type="PANTHER" id="PTHR43499:SF1">
    <property type="entry name" value="ABC TRANSPORTER I FAMILY MEMBER 1"/>
    <property type="match status" value="1"/>
</dbReference>
<keyword evidence="4 8" id="KW-0067">ATP-binding</keyword>
<dbReference type="RefSeq" id="WP_143775737.1">
    <property type="nucleotide sequence ID" value="NZ_VKKU01000001.1"/>
</dbReference>
<keyword evidence="1" id="KW-0813">Transport</keyword>
<dbReference type="GO" id="GO:0005524">
    <property type="term" value="F:ATP binding"/>
    <property type="evidence" value="ECO:0007669"/>
    <property type="project" value="UniProtKB-KW"/>
</dbReference>
<name>A0A553WJD6_9SPHN</name>
<dbReference type="SUPFAM" id="SSF52540">
    <property type="entry name" value="P-loop containing nucleoside triphosphate hydrolases"/>
    <property type="match status" value="1"/>
</dbReference>
<proteinExistence type="predicted"/>
<evidence type="ECO:0000259" key="7">
    <source>
        <dbReference type="PROSITE" id="PS50893"/>
    </source>
</evidence>
<evidence type="ECO:0000256" key="2">
    <source>
        <dbReference type="ARBA" id="ARBA00022741"/>
    </source>
</evidence>
<accession>A0A553WJD6</accession>
<organism evidence="8 9">
    <name type="scientific">Sphingorhabdus contaminans</name>
    <dbReference type="NCBI Taxonomy" id="1343899"/>
    <lineage>
        <taxon>Bacteria</taxon>
        <taxon>Pseudomonadati</taxon>
        <taxon>Pseudomonadota</taxon>
        <taxon>Alphaproteobacteria</taxon>
        <taxon>Sphingomonadales</taxon>
        <taxon>Sphingomonadaceae</taxon>
        <taxon>Sphingorhabdus</taxon>
    </lineage>
</organism>
<evidence type="ECO:0000256" key="5">
    <source>
        <dbReference type="ARBA" id="ARBA00022967"/>
    </source>
</evidence>
<dbReference type="Proteomes" id="UP000320160">
    <property type="component" value="Unassembled WGS sequence"/>
</dbReference>
<evidence type="ECO:0000256" key="6">
    <source>
        <dbReference type="ARBA" id="ARBA00023136"/>
    </source>
</evidence>
<reference evidence="8 9" key="1">
    <citation type="submission" date="2019-07" db="EMBL/GenBank/DDBJ databases">
        <authorList>
            <person name="Park M."/>
        </authorList>
    </citation>
    <scope>NUCLEOTIDE SEQUENCE [LARGE SCALE GENOMIC DNA]</scope>
    <source>
        <strain evidence="8 9">KCTC32445</strain>
    </source>
</reference>
<dbReference type="InterPro" id="IPR027417">
    <property type="entry name" value="P-loop_NTPase"/>
</dbReference>
<evidence type="ECO:0000256" key="3">
    <source>
        <dbReference type="ARBA" id="ARBA00022748"/>
    </source>
</evidence>
<dbReference type="EMBL" id="VKKU01000001">
    <property type="protein sequence ID" value="TSB04820.1"/>
    <property type="molecule type" value="Genomic_DNA"/>
</dbReference>
<evidence type="ECO:0000313" key="9">
    <source>
        <dbReference type="Proteomes" id="UP000320160"/>
    </source>
</evidence>
<keyword evidence="9" id="KW-1185">Reference proteome</keyword>
<dbReference type="NCBIfam" id="TIGR01189">
    <property type="entry name" value="ccmA"/>
    <property type="match status" value="1"/>
</dbReference>
<protein>
    <submittedName>
        <fullName evidence="8">Heme ABC exporter ATP-binding protein CcmA</fullName>
    </submittedName>
</protein>
<keyword evidence="2" id="KW-0547">Nucleotide-binding</keyword>
<evidence type="ECO:0000256" key="4">
    <source>
        <dbReference type="ARBA" id="ARBA00022840"/>
    </source>
</evidence>
<dbReference type="OrthoDB" id="9800654at2"/>
<comment type="caution">
    <text evidence="8">The sequence shown here is derived from an EMBL/GenBank/DDBJ whole genome shotgun (WGS) entry which is preliminary data.</text>
</comment>
<dbReference type="Gene3D" id="3.40.50.300">
    <property type="entry name" value="P-loop containing nucleotide triphosphate hydrolases"/>
    <property type="match status" value="1"/>
</dbReference>